<keyword evidence="3" id="KW-1185">Reference proteome</keyword>
<sequence length="223" mass="25827">MNDEIKSRELNLFHEDYKYRLREEFDFLLGQTAFAEVFFANHQPLYSDEEASFVPTLDRLFQCSFEGLALSLARVWDFNKKRSNSISLSLPNLVQHFADHRYLGCRCLSETEPVRAQYESLFKSPMCEKLRVVRTEALAHSISVGRSRDRQKFELPDKGSFGIINGELVEFANETLALLYSVVNDLHLAGWSEAESLLVKRNRVQDNHVSFLKFFCPDVSYPN</sequence>
<evidence type="ECO:0000313" key="2">
    <source>
        <dbReference type="EMBL" id="NVO57992.1"/>
    </source>
</evidence>
<dbReference type="Pfam" id="PF18734">
    <property type="entry name" value="HEPN_AbiU2"/>
    <property type="match status" value="1"/>
</dbReference>
<dbReference type="InterPro" id="IPR040704">
    <property type="entry name" value="HEPN_AbiU2"/>
</dbReference>
<comment type="caution">
    <text evidence="2">The sequence shown here is derived from an EMBL/GenBank/DDBJ whole genome shotgun (WGS) entry which is preliminary data.</text>
</comment>
<proteinExistence type="predicted"/>
<gene>
    <name evidence="2" type="ORF">HW561_19520</name>
</gene>
<reference evidence="2 3" key="1">
    <citation type="submission" date="2020-06" db="EMBL/GenBank/DDBJ databases">
        <authorList>
            <person name="Cao W.R."/>
        </authorList>
    </citation>
    <scope>NUCLEOTIDE SEQUENCE [LARGE SCALE GENOMIC DNA]</scope>
    <source>
        <strain evidence="2 3">B1Z28</strain>
    </source>
</reference>
<evidence type="ECO:0000259" key="1">
    <source>
        <dbReference type="Pfam" id="PF18734"/>
    </source>
</evidence>
<evidence type="ECO:0000313" key="3">
    <source>
        <dbReference type="Proteomes" id="UP000630805"/>
    </source>
</evidence>
<organism evidence="2 3">
    <name type="scientific">Ruegeria haliotis</name>
    <dbReference type="NCBI Taxonomy" id="2747601"/>
    <lineage>
        <taxon>Bacteria</taxon>
        <taxon>Pseudomonadati</taxon>
        <taxon>Pseudomonadota</taxon>
        <taxon>Alphaproteobacteria</taxon>
        <taxon>Rhodobacterales</taxon>
        <taxon>Roseobacteraceae</taxon>
        <taxon>Ruegeria</taxon>
    </lineage>
</organism>
<dbReference type="Proteomes" id="UP000630805">
    <property type="component" value="Unassembled WGS sequence"/>
</dbReference>
<accession>A0ABX2PY54</accession>
<protein>
    <recommendedName>
        <fullName evidence="1">HEPN AbiU2-like domain-containing protein</fullName>
    </recommendedName>
</protein>
<name>A0ABX2PY54_9RHOB</name>
<dbReference type="RefSeq" id="WP_176867042.1">
    <property type="nucleotide sequence ID" value="NZ_JABXWT010000016.1"/>
</dbReference>
<dbReference type="EMBL" id="JABXWT010000016">
    <property type="protein sequence ID" value="NVO57992.1"/>
    <property type="molecule type" value="Genomic_DNA"/>
</dbReference>
<feature type="domain" description="HEPN AbiU2-like" evidence="1">
    <location>
        <begin position="19"/>
        <end position="177"/>
    </location>
</feature>